<keyword evidence="3" id="KW-1185">Reference proteome</keyword>
<gene>
    <name evidence="2" type="ORF">GGD56_007327</name>
</gene>
<accession>A0ABR6IZQ0</accession>
<proteinExistence type="predicted"/>
<sequence>MDEVEGLDEDQAAELKSARRRTTRPGSIWGDTDLKALARDAVADAPDLFEPHMVSKTPGEDSELRPDASSETRLDDNAEASDSEQFSTSSVDPGQTYPLQHGDDPPFDSVQKLNDDSSKRRSPKSATRRQSASVNDGADSTRPARRERAATARAEVSFELVLLDDENRRLKGLLTEHLHQQNAQHQKDA</sequence>
<feature type="compositionally biased region" description="Polar residues" evidence="1">
    <location>
        <begin position="83"/>
        <end position="93"/>
    </location>
</feature>
<organism evidence="2 3">
    <name type="scientific">Rhizobium mongolense</name>
    <dbReference type="NCBI Taxonomy" id="57676"/>
    <lineage>
        <taxon>Bacteria</taxon>
        <taxon>Pseudomonadati</taxon>
        <taxon>Pseudomonadota</taxon>
        <taxon>Alphaproteobacteria</taxon>
        <taxon>Hyphomicrobiales</taxon>
        <taxon>Rhizobiaceae</taxon>
        <taxon>Rhizobium/Agrobacterium group</taxon>
        <taxon>Rhizobium</taxon>
    </lineage>
</organism>
<feature type="compositionally biased region" description="Basic and acidic residues" evidence="1">
    <location>
        <begin position="58"/>
        <end position="76"/>
    </location>
</feature>
<feature type="region of interest" description="Disordered" evidence="1">
    <location>
        <begin position="1"/>
        <end position="33"/>
    </location>
</feature>
<name>A0ABR6IZQ0_9HYPH</name>
<evidence type="ECO:0000313" key="2">
    <source>
        <dbReference type="EMBL" id="MBB4233415.1"/>
    </source>
</evidence>
<reference evidence="2 3" key="1">
    <citation type="submission" date="2020-08" db="EMBL/GenBank/DDBJ databases">
        <title>Genomic Encyclopedia of Type Strains, Phase IV (KMG-V): Genome sequencing to study the core and pangenomes of soil and plant-associated prokaryotes.</title>
        <authorList>
            <person name="Whitman W."/>
        </authorList>
    </citation>
    <scope>NUCLEOTIDE SEQUENCE [LARGE SCALE GENOMIC DNA]</scope>
    <source>
        <strain evidence="2 3">SEMIA 4087</strain>
    </source>
</reference>
<dbReference type="EMBL" id="JACIFX010000052">
    <property type="protein sequence ID" value="MBB4233415.1"/>
    <property type="molecule type" value="Genomic_DNA"/>
</dbReference>
<dbReference type="Proteomes" id="UP000551353">
    <property type="component" value="Unassembled WGS sequence"/>
</dbReference>
<evidence type="ECO:0000313" key="3">
    <source>
        <dbReference type="Proteomes" id="UP000551353"/>
    </source>
</evidence>
<evidence type="ECO:0000256" key="1">
    <source>
        <dbReference type="SAM" id="MobiDB-lite"/>
    </source>
</evidence>
<protein>
    <submittedName>
        <fullName evidence="2">Uncharacterized protein</fullName>
    </submittedName>
</protein>
<comment type="caution">
    <text evidence="2">The sequence shown here is derived from an EMBL/GenBank/DDBJ whole genome shotgun (WGS) entry which is preliminary data.</text>
</comment>
<feature type="region of interest" description="Disordered" evidence="1">
    <location>
        <begin position="48"/>
        <end position="156"/>
    </location>
</feature>
<feature type="compositionally biased region" description="Acidic residues" evidence="1">
    <location>
        <begin position="1"/>
        <end position="12"/>
    </location>
</feature>